<reference evidence="9 10" key="1">
    <citation type="submission" date="2013-03" db="EMBL/GenBank/DDBJ databases">
        <title>The Genome Sequence of Phialophora europaea CBS 101466.</title>
        <authorList>
            <consortium name="The Broad Institute Genomics Platform"/>
            <person name="Cuomo C."/>
            <person name="de Hoog S."/>
            <person name="Gorbushina A."/>
            <person name="Walker B."/>
            <person name="Young S.K."/>
            <person name="Zeng Q."/>
            <person name="Gargeya S."/>
            <person name="Fitzgerald M."/>
            <person name="Haas B."/>
            <person name="Abouelleil A."/>
            <person name="Allen A.W."/>
            <person name="Alvarado L."/>
            <person name="Arachchi H.M."/>
            <person name="Berlin A.M."/>
            <person name="Chapman S.B."/>
            <person name="Gainer-Dewar J."/>
            <person name="Goldberg J."/>
            <person name="Griggs A."/>
            <person name="Gujja S."/>
            <person name="Hansen M."/>
            <person name="Howarth C."/>
            <person name="Imamovic A."/>
            <person name="Ireland A."/>
            <person name="Larimer J."/>
            <person name="McCowan C."/>
            <person name="Murphy C."/>
            <person name="Pearson M."/>
            <person name="Poon T.W."/>
            <person name="Priest M."/>
            <person name="Roberts A."/>
            <person name="Saif S."/>
            <person name="Shea T."/>
            <person name="Sisk P."/>
            <person name="Sykes S."/>
            <person name="Wortman J."/>
            <person name="Nusbaum C."/>
            <person name="Birren B."/>
        </authorList>
    </citation>
    <scope>NUCLEOTIDE SEQUENCE [LARGE SCALE GENOMIC DNA]</scope>
    <source>
        <strain evidence="9 10">CBS 101466</strain>
    </source>
</reference>
<dbReference type="InParanoid" id="W2S3T7"/>
<dbReference type="GO" id="GO:0003713">
    <property type="term" value="F:transcription coactivator activity"/>
    <property type="evidence" value="ECO:0007669"/>
    <property type="project" value="InterPro"/>
</dbReference>
<dbReference type="InterPro" id="IPR045125">
    <property type="entry name" value="Sub1/Tcp4-like"/>
</dbReference>
<accession>W2S3T7</accession>
<dbReference type="Gene3D" id="2.30.31.10">
    <property type="entry name" value="Transcriptional Coactivator Pc4, Chain A"/>
    <property type="match status" value="1"/>
</dbReference>
<dbReference type="STRING" id="1220924.W2S3T7"/>
<evidence type="ECO:0000256" key="2">
    <source>
        <dbReference type="ARBA" id="ARBA00009001"/>
    </source>
</evidence>
<dbReference type="VEuPathDB" id="FungiDB:HMPREF1541_01771"/>
<keyword evidence="6" id="KW-0539">Nucleus</keyword>
<protein>
    <recommendedName>
        <fullName evidence="8">Transcriptional coactivator p15 (PC4) C-terminal domain-containing protein</fullName>
    </recommendedName>
</protein>
<evidence type="ECO:0000259" key="8">
    <source>
        <dbReference type="Pfam" id="PF02229"/>
    </source>
</evidence>
<evidence type="ECO:0000256" key="7">
    <source>
        <dbReference type="SAM" id="MobiDB-lite"/>
    </source>
</evidence>
<dbReference type="RefSeq" id="XP_008714350.1">
    <property type="nucleotide sequence ID" value="XM_008716128.1"/>
</dbReference>
<keyword evidence="10" id="KW-1185">Reference proteome</keyword>
<dbReference type="EMBL" id="KB822718">
    <property type="protein sequence ID" value="ETN42614.1"/>
    <property type="molecule type" value="Genomic_DNA"/>
</dbReference>
<dbReference type="InterPro" id="IPR003173">
    <property type="entry name" value="PC4_C"/>
</dbReference>
<evidence type="ECO:0000313" key="10">
    <source>
        <dbReference type="Proteomes" id="UP000030752"/>
    </source>
</evidence>
<dbReference type="GO" id="GO:0005634">
    <property type="term" value="C:nucleus"/>
    <property type="evidence" value="ECO:0007669"/>
    <property type="project" value="UniProtKB-SubCell"/>
</dbReference>
<dbReference type="eggNOG" id="KOG2712">
    <property type="taxonomic scope" value="Eukaryota"/>
</dbReference>
<dbReference type="GO" id="GO:0060261">
    <property type="term" value="P:positive regulation of transcription initiation by RNA polymerase II"/>
    <property type="evidence" value="ECO:0007669"/>
    <property type="project" value="InterPro"/>
</dbReference>
<evidence type="ECO:0000313" key="9">
    <source>
        <dbReference type="EMBL" id="ETN42614.1"/>
    </source>
</evidence>
<feature type="compositionally biased region" description="Basic and acidic residues" evidence="7">
    <location>
        <begin position="10"/>
        <end position="24"/>
    </location>
</feature>
<keyword evidence="3" id="KW-0805">Transcription regulation</keyword>
<comment type="subcellular location">
    <subcellularLocation>
        <location evidence="1">Nucleus</location>
    </subcellularLocation>
</comment>
<keyword evidence="5" id="KW-0804">Transcription</keyword>
<comment type="similarity">
    <text evidence="2">Belongs to the transcriptional coactivator PC4 family.</text>
</comment>
<name>W2S3T7_CYPE1</name>
<feature type="region of interest" description="Disordered" evidence="7">
    <location>
        <begin position="1"/>
        <end position="46"/>
    </location>
</feature>
<evidence type="ECO:0000256" key="4">
    <source>
        <dbReference type="ARBA" id="ARBA00023125"/>
    </source>
</evidence>
<proteinExistence type="inferred from homology"/>
<dbReference type="Pfam" id="PF02229">
    <property type="entry name" value="PC4"/>
    <property type="match status" value="1"/>
</dbReference>
<dbReference type="HOGENOM" id="CLU_104273_0_0_1"/>
<evidence type="ECO:0000256" key="6">
    <source>
        <dbReference type="ARBA" id="ARBA00023242"/>
    </source>
</evidence>
<gene>
    <name evidence="9" type="ORF">HMPREF1541_01771</name>
</gene>
<dbReference type="GO" id="GO:0003677">
    <property type="term" value="F:DNA binding"/>
    <property type="evidence" value="ECO:0007669"/>
    <property type="project" value="UniProtKB-KW"/>
</dbReference>
<evidence type="ECO:0000256" key="1">
    <source>
        <dbReference type="ARBA" id="ARBA00004123"/>
    </source>
</evidence>
<dbReference type="AlphaFoldDB" id="W2S3T7"/>
<dbReference type="InterPro" id="IPR009044">
    <property type="entry name" value="ssDNA-bd_transcriptional_reg"/>
</dbReference>
<evidence type="ECO:0000256" key="3">
    <source>
        <dbReference type="ARBA" id="ARBA00023015"/>
    </source>
</evidence>
<dbReference type="GeneID" id="19969110"/>
<dbReference type="Proteomes" id="UP000030752">
    <property type="component" value="Unassembled WGS sequence"/>
</dbReference>
<feature type="region of interest" description="Disordered" evidence="7">
    <location>
        <begin position="112"/>
        <end position="160"/>
    </location>
</feature>
<organism evidence="9 10">
    <name type="scientific">Cyphellophora europaea (strain CBS 101466)</name>
    <name type="common">Phialophora europaea</name>
    <dbReference type="NCBI Taxonomy" id="1220924"/>
    <lineage>
        <taxon>Eukaryota</taxon>
        <taxon>Fungi</taxon>
        <taxon>Dikarya</taxon>
        <taxon>Ascomycota</taxon>
        <taxon>Pezizomycotina</taxon>
        <taxon>Eurotiomycetes</taxon>
        <taxon>Chaetothyriomycetidae</taxon>
        <taxon>Chaetothyriales</taxon>
        <taxon>Cyphellophoraceae</taxon>
        <taxon>Cyphellophora</taxon>
    </lineage>
</organism>
<sequence>MAGFKRKSNPKSDEVVASDDDRPTKRGKGGKSTFQASVEPQIDDNGDKYWEISKMRRVTVSEFKKMTMINIREYYEANGKQLPGKKARGISLTLEQYSALIALMPQIEDILREKGEDVPRPDYGASKPAPAEGQAESDDDADGKALQRSNIEATSDEDED</sequence>
<keyword evidence="4" id="KW-0238">DNA-binding</keyword>
<dbReference type="PANTHER" id="PTHR13215">
    <property type="entry name" value="RNA POLYMERASE II TRANSCRIPTIONAL COACTIVATOR"/>
    <property type="match status" value="1"/>
</dbReference>
<feature type="domain" description="Transcriptional coactivator p15 (PC4) C-terminal" evidence="8">
    <location>
        <begin position="50"/>
        <end position="102"/>
    </location>
</feature>
<dbReference type="SUPFAM" id="SSF54447">
    <property type="entry name" value="ssDNA-binding transcriptional regulator domain"/>
    <property type="match status" value="1"/>
</dbReference>
<evidence type="ECO:0000256" key="5">
    <source>
        <dbReference type="ARBA" id="ARBA00023163"/>
    </source>
</evidence>
<dbReference type="OrthoDB" id="2505440at2759"/>